<keyword evidence="2" id="KW-1185">Reference proteome</keyword>
<dbReference type="STRING" id="937218.SAMN06297251_10573"/>
<name>A0A1W2AUZ1_9HYPH</name>
<dbReference type="InterPro" id="IPR053745">
    <property type="entry name" value="Viral_Tail_Comp_sf"/>
</dbReference>
<dbReference type="Pfam" id="PF11367">
    <property type="entry name" value="Tail_completion_gp17"/>
    <property type="match status" value="1"/>
</dbReference>
<dbReference type="EMBL" id="FWXR01000005">
    <property type="protein sequence ID" value="SMC64008.1"/>
    <property type="molecule type" value="Genomic_DNA"/>
</dbReference>
<evidence type="ECO:0000313" key="1">
    <source>
        <dbReference type="EMBL" id="SMC64008.1"/>
    </source>
</evidence>
<protein>
    <recommendedName>
        <fullName evidence="3">DUF3168 domain-containing protein</fullName>
    </recommendedName>
</protein>
<gene>
    <name evidence="1" type="ORF">SAMN06297251_10573</name>
</gene>
<evidence type="ECO:0000313" key="2">
    <source>
        <dbReference type="Proteomes" id="UP000192656"/>
    </source>
</evidence>
<reference evidence="1 2" key="1">
    <citation type="submission" date="2017-04" db="EMBL/GenBank/DDBJ databases">
        <authorList>
            <person name="Afonso C.L."/>
            <person name="Miller P.J."/>
            <person name="Scott M.A."/>
            <person name="Spackman E."/>
            <person name="Goraichik I."/>
            <person name="Dimitrov K.M."/>
            <person name="Suarez D.L."/>
            <person name="Swayne D.E."/>
        </authorList>
    </citation>
    <scope>NUCLEOTIDE SEQUENCE [LARGE SCALE GENOMIC DNA]</scope>
    <source>
        <strain evidence="1 2">CGMCC 1.10972</strain>
    </source>
</reference>
<evidence type="ECO:0008006" key="3">
    <source>
        <dbReference type="Google" id="ProtNLM"/>
    </source>
</evidence>
<sequence>MRANAKRLSKLFSKRVAGKSLRFTTYFGLEIFARCLGTGDFSRMAHPSSELQKTIFETLTGDRSLTSLLGGPKVFDRRPERIAFPYLTLGRTAVVDWSTGTEDGSEHILTLHVWAKGGGKQETYEIMDKVSERLNGANLPLEGHHLVNLQLQFAEARQETDSATYHGILRFRAVTEPVA</sequence>
<dbReference type="InterPro" id="IPR021508">
    <property type="entry name" value="Gp17-like"/>
</dbReference>
<proteinExistence type="predicted"/>
<dbReference type="Gene3D" id="3.30.2000.30">
    <property type="match status" value="1"/>
</dbReference>
<accession>A0A1W2AUZ1</accession>
<organism evidence="1 2">
    <name type="scientific">Fulvimarina manganoxydans</name>
    <dbReference type="NCBI Taxonomy" id="937218"/>
    <lineage>
        <taxon>Bacteria</taxon>
        <taxon>Pseudomonadati</taxon>
        <taxon>Pseudomonadota</taxon>
        <taxon>Alphaproteobacteria</taxon>
        <taxon>Hyphomicrobiales</taxon>
        <taxon>Aurantimonadaceae</taxon>
        <taxon>Fulvimarina</taxon>
    </lineage>
</organism>
<dbReference type="Proteomes" id="UP000192656">
    <property type="component" value="Unassembled WGS sequence"/>
</dbReference>
<dbReference type="AlphaFoldDB" id="A0A1W2AUZ1"/>